<dbReference type="EnsemblPlants" id="KEH21125">
    <property type="protein sequence ID" value="KEH21125"/>
    <property type="gene ID" value="MTR_8g098880"/>
</dbReference>
<dbReference type="HOGENOM" id="CLU_084598_0_0_1"/>
<keyword evidence="5" id="KW-1185">Reference proteome</keyword>
<sequence>MICFRKLAIKLCNKKSSHHRLQNQIHEVALPLNSKSKSQKKRKFENARDQAQRSLFLQGTKEFILPTLDNEVEYCGICMEDCSYLSYPNDSVKGSSYPMNQRSMKIQARDKKNISQAAEEQIFPALNNKEEYCATCMEDYSHLSESEDSIKVPSYPLYQGSLKIQHRDLMVSDSFSSGTIPSLNDKQKIDFVEALNLMDDRDLTNGETSLPLSSTEEDMDLVRSRNNFLPARDNHLPRPIIPIGPRFQAKIPKWEGGTDIKLGNDDDGLRWYGTQIWPIPFIFETNI</sequence>
<dbReference type="AlphaFoldDB" id="A0A072U5I8"/>
<protein>
    <recommendedName>
        <fullName evidence="2">ELM2 domain-containing protein</fullName>
    </recommendedName>
</protein>
<reference evidence="3 5" key="1">
    <citation type="journal article" date="2011" name="Nature">
        <title>The Medicago genome provides insight into the evolution of rhizobial symbioses.</title>
        <authorList>
            <person name="Young N.D."/>
            <person name="Debelle F."/>
            <person name="Oldroyd G.E."/>
            <person name="Geurts R."/>
            <person name="Cannon S.B."/>
            <person name="Udvardi M.K."/>
            <person name="Benedito V.A."/>
            <person name="Mayer K.F."/>
            <person name="Gouzy J."/>
            <person name="Schoof H."/>
            <person name="Van de Peer Y."/>
            <person name="Proost S."/>
            <person name="Cook D.R."/>
            <person name="Meyers B.C."/>
            <person name="Spannagl M."/>
            <person name="Cheung F."/>
            <person name="De Mita S."/>
            <person name="Krishnakumar V."/>
            <person name="Gundlach H."/>
            <person name="Zhou S."/>
            <person name="Mudge J."/>
            <person name="Bharti A.K."/>
            <person name="Murray J.D."/>
            <person name="Naoumkina M.A."/>
            <person name="Rosen B."/>
            <person name="Silverstein K.A."/>
            <person name="Tang H."/>
            <person name="Rombauts S."/>
            <person name="Zhao P.X."/>
            <person name="Zhou P."/>
            <person name="Barbe V."/>
            <person name="Bardou P."/>
            <person name="Bechner M."/>
            <person name="Bellec A."/>
            <person name="Berger A."/>
            <person name="Berges H."/>
            <person name="Bidwell S."/>
            <person name="Bisseling T."/>
            <person name="Choisne N."/>
            <person name="Couloux A."/>
            <person name="Denny R."/>
            <person name="Deshpande S."/>
            <person name="Dai X."/>
            <person name="Doyle J.J."/>
            <person name="Dudez A.M."/>
            <person name="Farmer A.D."/>
            <person name="Fouteau S."/>
            <person name="Franken C."/>
            <person name="Gibelin C."/>
            <person name="Gish J."/>
            <person name="Goldstein S."/>
            <person name="Gonzalez A.J."/>
            <person name="Green P.J."/>
            <person name="Hallab A."/>
            <person name="Hartog M."/>
            <person name="Hua A."/>
            <person name="Humphray S.J."/>
            <person name="Jeong D.H."/>
            <person name="Jing Y."/>
            <person name="Jocker A."/>
            <person name="Kenton S.M."/>
            <person name="Kim D.J."/>
            <person name="Klee K."/>
            <person name="Lai H."/>
            <person name="Lang C."/>
            <person name="Lin S."/>
            <person name="Macmil S.L."/>
            <person name="Magdelenat G."/>
            <person name="Matthews L."/>
            <person name="McCorrison J."/>
            <person name="Monaghan E.L."/>
            <person name="Mun J.H."/>
            <person name="Najar F.Z."/>
            <person name="Nicholson C."/>
            <person name="Noirot C."/>
            <person name="O'Bleness M."/>
            <person name="Paule C.R."/>
            <person name="Poulain J."/>
            <person name="Prion F."/>
            <person name="Qin B."/>
            <person name="Qu C."/>
            <person name="Retzel E.F."/>
            <person name="Riddle C."/>
            <person name="Sallet E."/>
            <person name="Samain S."/>
            <person name="Samson N."/>
            <person name="Sanders I."/>
            <person name="Saurat O."/>
            <person name="Scarpelli C."/>
            <person name="Schiex T."/>
            <person name="Segurens B."/>
            <person name="Severin A.J."/>
            <person name="Sherrier D.J."/>
            <person name="Shi R."/>
            <person name="Sims S."/>
            <person name="Singer S.R."/>
            <person name="Sinharoy S."/>
            <person name="Sterck L."/>
            <person name="Viollet A."/>
            <person name="Wang B.B."/>
            <person name="Wang K."/>
            <person name="Wang M."/>
            <person name="Wang X."/>
            <person name="Warfsmann J."/>
            <person name="Weissenbach J."/>
            <person name="White D.D."/>
            <person name="White J.D."/>
            <person name="Wiley G.B."/>
            <person name="Wincker P."/>
            <person name="Xing Y."/>
            <person name="Yang L."/>
            <person name="Yao Z."/>
            <person name="Ying F."/>
            <person name="Zhai J."/>
            <person name="Zhou L."/>
            <person name="Zuber A."/>
            <person name="Denarie J."/>
            <person name="Dixon R.A."/>
            <person name="May G.D."/>
            <person name="Schwartz D.C."/>
            <person name="Rogers J."/>
            <person name="Quetier F."/>
            <person name="Town C.D."/>
            <person name="Roe B.A."/>
        </authorList>
    </citation>
    <scope>NUCLEOTIDE SEQUENCE [LARGE SCALE GENOMIC DNA]</scope>
    <source>
        <strain evidence="3">A17</strain>
        <strain evidence="4 5">cv. Jemalong A17</strain>
    </source>
</reference>
<reference evidence="3 5" key="2">
    <citation type="journal article" date="2014" name="BMC Genomics">
        <title>An improved genome release (version Mt4.0) for the model legume Medicago truncatula.</title>
        <authorList>
            <person name="Tang H."/>
            <person name="Krishnakumar V."/>
            <person name="Bidwell S."/>
            <person name="Rosen B."/>
            <person name="Chan A."/>
            <person name="Zhou S."/>
            <person name="Gentzbittel L."/>
            <person name="Childs K.L."/>
            <person name="Yandell M."/>
            <person name="Gundlach H."/>
            <person name="Mayer K.F."/>
            <person name="Schwartz D.C."/>
            <person name="Town C.D."/>
        </authorList>
    </citation>
    <scope>GENOME REANNOTATION</scope>
    <source>
        <strain evidence="3">A17</strain>
        <strain evidence="4 5">cv. Jemalong A17</strain>
    </source>
</reference>
<dbReference type="STRING" id="3880.A0A072U5I8"/>
<gene>
    <name evidence="3" type="ordered locus">MTR_8g098880</name>
</gene>
<evidence type="ECO:0000256" key="1">
    <source>
        <dbReference type="ARBA" id="ARBA00023242"/>
    </source>
</evidence>
<evidence type="ECO:0000259" key="2">
    <source>
        <dbReference type="PROSITE" id="PS51156"/>
    </source>
</evidence>
<accession>A0A072U5I8</accession>
<evidence type="ECO:0000313" key="5">
    <source>
        <dbReference type="Proteomes" id="UP000002051"/>
    </source>
</evidence>
<dbReference type="PROSITE" id="PS51156">
    <property type="entry name" value="ELM2"/>
    <property type="match status" value="1"/>
</dbReference>
<proteinExistence type="predicted"/>
<dbReference type="Proteomes" id="UP000002051">
    <property type="component" value="Chromosome 8"/>
</dbReference>
<dbReference type="EMBL" id="CM001224">
    <property type="protein sequence ID" value="KEH21125.1"/>
    <property type="molecule type" value="Genomic_DNA"/>
</dbReference>
<reference evidence="4" key="3">
    <citation type="submission" date="2015-04" db="UniProtKB">
        <authorList>
            <consortium name="EnsemblPlants"/>
        </authorList>
    </citation>
    <scope>IDENTIFICATION</scope>
    <source>
        <strain evidence="4">cv. Jemalong A17</strain>
    </source>
</reference>
<evidence type="ECO:0000313" key="3">
    <source>
        <dbReference type="EMBL" id="KEH21125.1"/>
    </source>
</evidence>
<feature type="domain" description="ELM2" evidence="2">
    <location>
        <begin position="239"/>
        <end position="287"/>
    </location>
</feature>
<keyword evidence="1" id="KW-0539">Nucleus</keyword>
<name>A0A072U5I8_MEDTR</name>
<evidence type="ECO:0000313" key="4">
    <source>
        <dbReference type="EnsemblPlants" id="KEH21125"/>
    </source>
</evidence>
<dbReference type="InterPro" id="IPR000949">
    <property type="entry name" value="ELM2_dom"/>
</dbReference>
<organism evidence="3 5">
    <name type="scientific">Medicago truncatula</name>
    <name type="common">Barrel medic</name>
    <name type="synonym">Medicago tribuloides</name>
    <dbReference type="NCBI Taxonomy" id="3880"/>
    <lineage>
        <taxon>Eukaryota</taxon>
        <taxon>Viridiplantae</taxon>
        <taxon>Streptophyta</taxon>
        <taxon>Embryophyta</taxon>
        <taxon>Tracheophyta</taxon>
        <taxon>Spermatophyta</taxon>
        <taxon>Magnoliopsida</taxon>
        <taxon>eudicotyledons</taxon>
        <taxon>Gunneridae</taxon>
        <taxon>Pentapetalae</taxon>
        <taxon>rosids</taxon>
        <taxon>fabids</taxon>
        <taxon>Fabales</taxon>
        <taxon>Fabaceae</taxon>
        <taxon>Papilionoideae</taxon>
        <taxon>50 kb inversion clade</taxon>
        <taxon>NPAAA clade</taxon>
        <taxon>Hologalegina</taxon>
        <taxon>IRL clade</taxon>
        <taxon>Trifolieae</taxon>
        <taxon>Medicago</taxon>
    </lineage>
</organism>